<feature type="transmembrane region" description="Helical" evidence="5">
    <location>
        <begin position="204"/>
        <end position="221"/>
    </location>
</feature>
<evidence type="ECO:0000256" key="2">
    <source>
        <dbReference type="ARBA" id="ARBA00022692"/>
    </source>
</evidence>
<evidence type="ECO:0000313" key="6">
    <source>
        <dbReference type="EMBL" id="KIM74982.1"/>
    </source>
</evidence>
<dbReference type="STRING" id="765440.A0A0C3BCD3"/>
<keyword evidence="7" id="KW-1185">Reference proteome</keyword>
<evidence type="ECO:0000256" key="1">
    <source>
        <dbReference type="ARBA" id="ARBA00004141"/>
    </source>
</evidence>
<feature type="transmembrane region" description="Helical" evidence="5">
    <location>
        <begin position="159"/>
        <end position="183"/>
    </location>
</feature>
<dbReference type="InParanoid" id="A0A0C3BCD3"/>
<feature type="transmembrane region" description="Helical" evidence="5">
    <location>
        <begin position="87"/>
        <end position="106"/>
    </location>
</feature>
<dbReference type="Proteomes" id="UP000054166">
    <property type="component" value="Unassembled WGS sequence"/>
</dbReference>
<dbReference type="Pfam" id="PF04479">
    <property type="entry name" value="RTA1"/>
    <property type="match status" value="1"/>
</dbReference>
<evidence type="ECO:0000256" key="5">
    <source>
        <dbReference type="SAM" id="Phobius"/>
    </source>
</evidence>
<evidence type="ECO:0000256" key="4">
    <source>
        <dbReference type="ARBA" id="ARBA00023136"/>
    </source>
</evidence>
<protein>
    <recommendedName>
        <fullName evidence="8">RTA1 like protein</fullName>
    </recommendedName>
</protein>
<accession>A0A0C3BCD3</accession>
<keyword evidence="4 5" id="KW-0472">Membrane</keyword>
<evidence type="ECO:0000256" key="3">
    <source>
        <dbReference type="ARBA" id="ARBA00022989"/>
    </source>
</evidence>
<dbReference type="InterPro" id="IPR007568">
    <property type="entry name" value="RTA1"/>
</dbReference>
<dbReference type="EMBL" id="KN833052">
    <property type="protein sequence ID" value="KIM74982.1"/>
    <property type="molecule type" value="Genomic_DNA"/>
</dbReference>
<reference evidence="6 7" key="1">
    <citation type="submission" date="2014-04" db="EMBL/GenBank/DDBJ databases">
        <authorList>
            <consortium name="DOE Joint Genome Institute"/>
            <person name="Kuo A."/>
            <person name="Tarkka M."/>
            <person name="Buscot F."/>
            <person name="Kohler A."/>
            <person name="Nagy L.G."/>
            <person name="Floudas D."/>
            <person name="Copeland A."/>
            <person name="Barry K.W."/>
            <person name="Cichocki N."/>
            <person name="Veneault-Fourrey C."/>
            <person name="LaButti K."/>
            <person name="Lindquist E.A."/>
            <person name="Lipzen A."/>
            <person name="Lundell T."/>
            <person name="Morin E."/>
            <person name="Murat C."/>
            <person name="Sun H."/>
            <person name="Tunlid A."/>
            <person name="Henrissat B."/>
            <person name="Grigoriev I.V."/>
            <person name="Hibbett D.S."/>
            <person name="Martin F."/>
            <person name="Nordberg H.P."/>
            <person name="Cantor M.N."/>
            <person name="Hua S.X."/>
        </authorList>
    </citation>
    <scope>NUCLEOTIDE SEQUENCE [LARGE SCALE GENOMIC DNA]</scope>
    <source>
        <strain evidence="6 7">F 1598</strain>
    </source>
</reference>
<evidence type="ECO:0008006" key="8">
    <source>
        <dbReference type="Google" id="ProtNLM"/>
    </source>
</evidence>
<dbReference type="AlphaFoldDB" id="A0A0C3BCD3"/>
<keyword evidence="2 5" id="KW-0812">Transmembrane</keyword>
<gene>
    <name evidence="6" type="ORF">PILCRDRAFT_827692</name>
</gene>
<dbReference type="OrthoDB" id="3358017at2759"/>
<keyword evidence="3 5" id="KW-1133">Transmembrane helix</keyword>
<dbReference type="HOGENOM" id="CLU_033465_3_3_1"/>
<evidence type="ECO:0000313" key="7">
    <source>
        <dbReference type="Proteomes" id="UP000054166"/>
    </source>
</evidence>
<name>A0A0C3BCD3_PILCF</name>
<proteinExistence type="predicted"/>
<organism evidence="6 7">
    <name type="scientific">Piloderma croceum (strain F 1598)</name>
    <dbReference type="NCBI Taxonomy" id="765440"/>
    <lineage>
        <taxon>Eukaryota</taxon>
        <taxon>Fungi</taxon>
        <taxon>Dikarya</taxon>
        <taxon>Basidiomycota</taxon>
        <taxon>Agaricomycotina</taxon>
        <taxon>Agaricomycetes</taxon>
        <taxon>Agaricomycetidae</taxon>
        <taxon>Atheliales</taxon>
        <taxon>Atheliaceae</taxon>
        <taxon>Piloderma</taxon>
    </lineage>
</organism>
<reference evidence="7" key="2">
    <citation type="submission" date="2015-01" db="EMBL/GenBank/DDBJ databases">
        <title>Evolutionary Origins and Diversification of the Mycorrhizal Mutualists.</title>
        <authorList>
            <consortium name="DOE Joint Genome Institute"/>
            <consortium name="Mycorrhizal Genomics Consortium"/>
            <person name="Kohler A."/>
            <person name="Kuo A."/>
            <person name="Nagy L.G."/>
            <person name="Floudas D."/>
            <person name="Copeland A."/>
            <person name="Barry K.W."/>
            <person name="Cichocki N."/>
            <person name="Veneault-Fourrey C."/>
            <person name="LaButti K."/>
            <person name="Lindquist E.A."/>
            <person name="Lipzen A."/>
            <person name="Lundell T."/>
            <person name="Morin E."/>
            <person name="Murat C."/>
            <person name="Riley R."/>
            <person name="Ohm R."/>
            <person name="Sun H."/>
            <person name="Tunlid A."/>
            <person name="Henrissat B."/>
            <person name="Grigoriev I.V."/>
            <person name="Hibbett D.S."/>
            <person name="Martin F."/>
        </authorList>
    </citation>
    <scope>NUCLEOTIDE SEQUENCE [LARGE SCALE GENOMIC DNA]</scope>
    <source>
        <strain evidence="7">F 1598</strain>
    </source>
</reference>
<feature type="transmembrane region" description="Helical" evidence="5">
    <location>
        <begin position="56"/>
        <end position="75"/>
    </location>
</feature>
<dbReference type="PANTHER" id="PTHR31465">
    <property type="entry name" value="PROTEIN RTA1-RELATED"/>
    <property type="match status" value="1"/>
</dbReference>
<feature type="transmembrane region" description="Helical" evidence="5">
    <location>
        <begin position="27"/>
        <end position="44"/>
    </location>
</feature>
<dbReference type="GO" id="GO:0016020">
    <property type="term" value="C:membrane"/>
    <property type="evidence" value="ECO:0007669"/>
    <property type="project" value="UniProtKB-SubCell"/>
</dbReference>
<feature type="transmembrane region" description="Helical" evidence="5">
    <location>
        <begin position="241"/>
        <end position="259"/>
    </location>
</feature>
<comment type="subcellular location">
    <subcellularLocation>
        <location evidence="1">Membrane</location>
        <topology evidence="1">Multi-pass membrane protein</topology>
    </subcellularLocation>
</comment>
<dbReference type="PANTHER" id="PTHR31465:SF1">
    <property type="entry name" value="PROTEIN RTA1-RELATED"/>
    <property type="match status" value="1"/>
</dbReference>
<feature type="transmembrane region" description="Helical" evidence="5">
    <location>
        <begin position="127"/>
        <end position="147"/>
    </location>
</feature>
<sequence>MADDSSSGSSDDPTIVQIAFNYEPSKVAAGITGGLYLLAGLALFTRLIKAKSWWGLCLPIASLITCSGFFVRIALDSSPNSVGVFTVEQLFIIVTPAAFLAFNYILYGRFIVNCVDPKYSLIRPNRVARLFVCSDIITFLVQGGGGGLETSNNRTTGKIGVRILLVGLVLQLISYACFVVILVHTHHKIVKDARTNGLEPWWKLIWLLYFSSVCILIRGIYRTAEFAQGQGGYLVTHEIYFYLLDALPLLLAISIYIPFWPAKYLNSSIDEYKMRQREVV</sequence>